<feature type="domain" description="Zn(2)-C6 fungal-type" evidence="8">
    <location>
        <begin position="24"/>
        <end position="52"/>
    </location>
</feature>
<dbReference type="SMART" id="SM00066">
    <property type="entry name" value="GAL4"/>
    <property type="match status" value="1"/>
</dbReference>
<protein>
    <recommendedName>
        <fullName evidence="8">Zn(2)-C6 fungal-type domain-containing protein</fullName>
    </recommendedName>
</protein>
<evidence type="ECO:0000256" key="4">
    <source>
        <dbReference type="ARBA" id="ARBA00023125"/>
    </source>
</evidence>
<dbReference type="Pfam" id="PF11951">
    <property type="entry name" value="Fungal_trans_2"/>
    <property type="match status" value="1"/>
</dbReference>
<dbReference type="GO" id="GO:0000981">
    <property type="term" value="F:DNA-binding transcription factor activity, RNA polymerase II-specific"/>
    <property type="evidence" value="ECO:0007669"/>
    <property type="project" value="InterPro"/>
</dbReference>
<comment type="caution">
    <text evidence="9">The sequence shown here is derived from an EMBL/GenBank/DDBJ whole genome shotgun (WGS) entry which is preliminary data.</text>
</comment>
<evidence type="ECO:0000256" key="2">
    <source>
        <dbReference type="ARBA" id="ARBA00022833"/>
    </source>
</evidence>
<dbReference type="InterPro" id="IPR052360">
    <property type="entry name" value="Transcr_Regulatory_Proteins"/>
</dbReference>
<evidence type="ECO:0000313" key="9">
    <source>
        <dbReference type="EMBL" id="KAJ4251026.1"/>
    </source>
</evidence>
<feature type="compositionally biased region" description="Low complexity" evidence="7">
    <location>
        <begin position="513"/>
        <end position="536"/>
    </location>
</feature>
<keyword evidence="10" id="KW-1185">Reference proteome</keyword>
<keyword evidence="1" id="KW-0479">Metal-binding</keyword>
<evidence type="ECO:0000256" key="7">
    <source>
        <dbReference type="SAM" id="MobiDB-lite"/>
    </source>
</evidence>
<dbReference type="InterPro" id="IPR036864">
    <property type="entry name" value="Zn2-C6_fun-type_DNA-bd_sf"/>
</dbReference>
<dbReference type="Pfam" id="PF00172">
    <property type="entry name" value="Zn_clus"/>
    <property type="match status" value="1"/>
</dbReference>
<dbReference type="PANTHER" id="PTHR36206:SF16">
    <property type="entry name" value="TRANSCRIPTION FACTOR DOMAIN-CONTAINING PROTEIN-RELATED"/>
    <property type="match status" value="1"/>
</dbReference>
<dbReference type="InterPro" id="IPR001138">
    <property type="entry name" value="Zn2Cys6_DnaBD"/>
</dbReference>
<reference evidence="9" key="1">
    <citation type="submission" date="2022-09" db="EMBL/GenBank/DDBJ databases">
        <title>Fusarium specimens isolated from Avocado Roots.</title>
        <authorList>
            <person name="Stajich J."/>
            <person name="Roper C."/>
            <person name="Heimlech-Rivalta G."/>
        </authorList>
    </citation>
    <scope>NUCLEOTIDE SEQUENCE</scope>
    <source>
        <strain evidence="9">CF00136</strain>
    </source>
</reference>
<dbReference type="PANTHER" id="PTHR36206">
    <property type="entry name" value="ASPERCRYPTIN BIOSYNTHESIS CLUSTER-SPECIFIC TRANSCRIPTION REGULATOR ATNN-RELATED"/>
    <property type="match status" value="1"/>
</dbReference>
<organism evidence="9 10">
    <name type="scientific">Fusarium torreyae</name>
    <dbReference type="NCBI Taxonomy" id="1237075"/>
    <lineage>
        <taxon>Eukaryota</taxon>
        <taxon>Fungi</taxon>
        <taxon>Dikarya</taxon>
        <taxon>Ascomycota</taxon>
        <taxon>Pezizomycotina</taxon>
        <taxon>Sordariomycetes</taxon>
        <taxon>Hypocreomycetidae</taxon>
        <taxon>Hypocreales</taxon>
        <taxon>Nectriaceae</taxon>
        <taxon>Fusarium</taxon>
    </lineage>
</organism>
<keyword evidence="5" id="KW-0804">Transcription</keyword>
<evidence type="ECO:0000313" key="10">
    <source>
        <dbReference type="Proteomes" id="UP001152049"/>
    </source>
</evidence>
<feature type="region of interest" description="Disordered" evidence="7">
    <location>
        <begin position="493"/>
        <end position="536"/>
    </location>
</feature>
<evidence type="ECO:0000256" key="5">
    <source>
        <dbReference type="ARBA" id="ARBA00023163"/>
    </source>
</evidence>
<evidence type="ECO:0000256" key="3">
    <source>
        <dbReference type="ARBA" id="ARBA00023015"/>
    </source>
</evidence>
<feature type="region of interest" description="Disordered" evidence="7">
    <location>
        <begin position="1"/>
        <end position="20"/>
    </location>
</feature>
<sequence>MFSIPPQTPPKPSGRKGSKKVRTGCITCKIRKVKCDEAKPHCLRCIKTGRRCDGYRSSPNSSPEPMSLSPAPGFESPQEARAFDHYRLRTAKVLSGAIDAGFWGGVVLKMSTSEPAVRHAILAISSLHEAVESRSKTGRVADTRFAFREYGNAITSLRNWGQRNEPSVVPLLVCVLFICVEFLADRDTAAQMHICQGRQILSSLNDGRSPAIEMIKHALLPIYARLSLSSFLFGSRPAPIPAHLRSWKDMPAVFASVEEARYALYIVLDEALQFSAGARGPVFDPNAPAEKIQALRDEQQRLLSQLTRWHAAFTVLTSMSPQSPTMENALNVLRIYYNSSTIWVSTALEAGDLKFDSHMANFAAIISLASSIIGSIPINAKMEPFSFETEIVPPVYWTAIRCRHPLLRRAALKLLTRDQMRHRRENLWHARETAVIAARIIEIEESELEAPLDLDLMMETSPSPSSLNEYSAESGAAFDLYTCNPKKIRIDISRPPTLPAPPPSFADPTPEEILSGSTPLSIPSSASSPSSMSEPLSPISAALEGVQQLDLKSADLEAPFGIPDHKRIRNTIIGPADEGGIWVTHFRDPEPGNMEWKITREFLRC</sequence>
<evidence type="ECO:0000259" key="8">
    <source>
        <dbReference type="PROSITE" id="PS50048"/>
    </source>
</evidence>
<feature type="region of interest" description="Disordered" evidence="7">
    <location>
        <begin position="53"/>
        <end position="73"/>
    </location>
</feature>
<dbReference type="OrthoDB" id="2593732at2759"/>
<evidence type="ECO:0000256" key="6">
    <source>
        <dbReference type="ARBA" id="ARBA00023242"/>
    </source>
</evidence>
<dbReference type="InterPro" id="IPR021858">
    <property type="entry name" value="Fun_TF"/>
</dbReference>
<dbReference type="Gene3D" id="4.10.240.10">
    <property type="entry name" value="Zn(2)-C6 fungal-type DNA-binding domain"/>
    <property type="match status" value="1"/>
</dbReference>
<dbReference type="EMBL" id="JAOQAZ010000029">
    <property type="protein sequence ID" value="KAJ4251026.1"/>
    <property type="molecule type" value="Genomic_DNA"/>
</dbReference>
<keyword evidence="6" id="KW-0539">Nucleus</keyword>
<keyword evidence="3" id="KW-0805">Transcription regulation</keyword>
<keyword evidence="2" id="KW-0862">Zinc</keyword>
<dbReference type="PROSITE" id="PS50048">
    <property type="entry name" value="ZN2_CY6_FUNGAL_2"/>
    <property type="match status" value="1"/>
</dbReference>
<keyword evidence="4" id="KW-0238">DNA-binding</keyword>
<accession>A0A9W8V9L1</accession>
<dbReference type="SUPFAM" id="SSF57701">
    <property type="entry name" value="Zn2/Cys6 DNA-binding domain"/>
    <property type="match status" value="1"/>
</dbReference>
<dbReference type="AlphaFoldDB" id="A0A9W8V9L1"/>
<evidence type="ECO:0000256" key="1">
    <source>
        <dbReference type="ARBA" id="ARBA00022723"/>
    </source>
</evidence>
<feature type="compositionally biased region" description="Pro residues" evidence="7">
    <location>
        <begin position="1"/>
        <end position="12"/>
    </location>
</feature>
<dbReference type="GO" id="GO:0008270">
    <property type="term" value="F:zinc ion binding"/>
    <property type="evidence" value="ECO:0007669"/>
    <property type="project" value="InterPro"/>
</dbReference>
<name>A0A9W8V9L1_9HYPO</name>
<proteinExistence type="predicted"/>
<feature type="compositionally biased region" description="Pro residues" evidence="7">
    <location>
        <begin position="496"/>
        <end position="505"/>
    </location>
</feature>
<gene>
    <name evidence="9" type="ORF">NW762_011676</name>
</gene>
<dbReference type="PROSITE" id="PS00463">
    <property type="entry name" value="ZN2_CY6_FUNGAL_1"/>
    <property type="match status" value="1"/>
</dbReference>
<dbReference type="GO" id="GO:0003677">
    <property type="term" value="F:DNA binding"/>
    <property type="evidence" value="ECO:0007669"/>
    <property type="project" value="UniProtKB-KW"/>
</dbReference>
<dbReference type="Proteomes" id="UP001152049">
    <property type="component" value="Unassembled WGS sequence"/>
</dbReference>
<dbReference type="CDD" id="cd00067">
    <property type="entry name" value="GAL4"/>
    <property type="match status" value="1"/>
</dbReference>